<protein>
    <submittedName>
        <fullName evidence="1">Uncharacterized protein</fullName>
    </submittedName>
</protein>
<organism evidence="1 2">
    <name type="scientific">Populus alba</name>
    <name type="common">White poplar</name>
    <dbReference type="NCBI Taxonomy" id="43335"/>
    <lineage>
        <taxon>Eukaryota</taxon>
        <taxon>Viridiplantae</taxon>
        <taxon>Streptophyta</taxon>
        <taxon>Embryophyta</taxon>
        <taxon>Tracheophyta</taxon>
        <taxon>Spermatophyta</taxon>
        <taxon>Magnoliopsida</taxon>
        <taxon>eudicotyledons</taxon>
        <taxon>Gunneridae</taxon>
        <taxon>Pentapetalae</taxon>
        <taxon>rosids</taxon>
        <taxon>fabids</taxon>
        <taxon>Malpighiales</taxon>
        <taxon>Salicaceae</taxon>
        <taxon>Saliceae</taxon>
        <taxon>Populus</taxon>
    </lineage>
</organism>
<evidence type="ECO:0000313" key="1">
    <source>
        <dbReference type="EMBL" id="KAL3585047.1"/>
    </source>
</evidence>
<gene>
    <name evidence="1" type="ORF">D5086_011914</name>
</gene>
<name>A0ACC4C2J6_POPAL</name>
<evidence type="ECO:0000313" key="2">
    <source>
        <dbReference type="Proteomes" id="UP000309997"/>
    </source>
</evidence>
<dbReference type="Proteomes" id="UP000309997">
    <property type="component" value="Unassembled WGS sequence"/>
</dbReference>
<dbReference type="EMBL" id="RCHU02000006">
    <property type="protein sequence ID" value="KAL3585047.1"/>
    <property type="molecule type" value="Genomic_DNA"/>
</dbReference>
<comment type="caution">
    <text evidence="1">The sequence shown here is derived from an EMBL/GenBank/DDBJ whole genome shotgun (WGS) entry which is preliminary data.</text>
</comment>
<sequence>MNKISENILFSLRLTNLSAQQKKDEDMLVDEHVRCEKWMRDDNVDSKESKTASWFKRFIGREQKPEVTWPFPFCGGRIVYPDLACWCLMDTILLLGAACDLISISSGTKLITVCHHFKGFTLEDATGISNQRRRRCSFSFATSLPSSHPSFSPQRVLEMSEKWKSSSFTKESPSTFYWILSATNHFAERMAVRKTWMQSSVIKSSNVVARFVVALVTSPH</sequence>
<reference evidence="1 2" key="1">
    <citation type="journal article" date="2024" name="Plant Biotechnol. J.">
        <title>Genome and CRISPR/Cas9 system of a widespread forest tree (Populus alba) in the world.</title>
        <authorList>
            <person name="Liu Y.J."/>
            <person name="Jiang P.F."/>
            <person name="Han X.M."/>
            <person name="Li X.Y."/>
            <person name="Wang H.M."/>
            <person name="Wang Y.J."/>
            <person name="Wang X.X."/>
            <person name="Zeng Q.Y."/>
        </authorList>
    </citation>
    <scope>NUCLEOTIDE SEQUENCE [LARGE SCALE GENOMIC DNA]</scope>
    <source>
        <strain evidence="2">cv. PAL-ZL1</strain>
    </source>
</reference>
<keyword evidence="2" id="KW-1185">Reference proteome</keyword>
<accession>A0ACC4C2J6</accession>
<proteinExistence type="predicted"/>